<sequence length="400" mass="43529">MFLVLDFDGSPAHKSSSSATVGIIIGCSLCGLALLGIAIYGLARWIARRRARKRGNVPKSVPLPADLTPLERGQYEVQIDCKSRLLGASPSPSVSVFPSEQDGEAQEVEFDPYAGFSTGMSAFHPETLTRDTARDAEKLHMPETPVDLHAYPITPVHLRPAPVQHGWKLTRHESSRSVQPDVPASLSPGGGRHFDSISYIGGVSGDGSGLALDYISDIPEECFYGPGSGSVTTDPRSSIVSRLWIVSFTDPRRSASSAKLVETSTGPRAVCGAAQEQGRDSPSALAYPFNMATQPLQSVVASMVRITELAKSFRSDTRIWTDVSSHVQTNVQMAMEKYLDDETPPVEMQRAMDRLSSTLQQIVKDMEKLHGRPTIVQLFKTSTSSTTVEEMKHRVSESIR</sequence>
<keyword evidence="1" id="KW-1133">Transmembrane helix</keyword>
<organism evidence="2 3">
    <name type="scientific">Roridomyces roridus</name>
    <dbReference type="NCBI Taxonomy" id="1738132"/>
    <lineage>
        <taxon>Eukaryota</taxon>
        <taxon>Fungi</taxon>
        <taxon>Dikarya</taxon>
        <taxon>Basidiomycota</taxon>
        <taxon>Agaricomycotina</taxon>
        <taxon>Agaricomycetes</taxon>
        <taxon>Agaricomycetidae</taxon>
        <taxon>Agaricales</taxon>
        <taxon>Marasmiineae</taxon>
        <taxon>Mycenaceae</taxon>
        <taxon>Roridomyces</taxon>
    </lineage>
</organism>
<evidence type="ECO:0000313" key="3">
    <source>
        <dbReference type="Proteomes" id="UP001221142"/>
    </source>
</evidence>
<dbReference type="AlphaFoldDB" id="A0AAD7B2A3"/>
<dbReference type="CDD" id="cd21037">
    <property type="entry name" value="MLKL_NTD"/>
    <property type="match status" value="1"/>
</dbReference>
<gene>
    <name evidence="2" type="ORF">FB45DRAFT_1011210</name>
</gene>
<keyword evidence="1" id="KW-0812">Transmembrane</keyword>
<feature type="transmembrane region" description="Helical" evidence="1">
    <location>
        <begin position="20"/>
        <end position="43"/>
    </location>
</feature>
<evidence type="ECO:0000256" key="1">
    <source>
        <dbReference type="SAM" id="Phobius"/>
    </source>
</evidence>
<reference evidence="2" key="1">
    <citation type="submission" date="2023-03" db="EMBL/GenBank/DDBJ databases">
        <title>Massive genome expansion in bonnet fungi (Mycena s.s.) driven by repeated elements and novel gene families across ecological guilds.</title>
        <authorList>
            <consortium name="Lawrence Berkeley National Laboratory"/>
            <person name="Harder C.B."/>
            <person name="Miyauchi S."/>
            <person name="Viragh M."/>
            <person name="Kuo A."/>
            <person name="Thoen E."/>
            <person name="Andreopoulos B."/>
            <person name="Lu D."/>
            <person name="Skrede I."/>
            <person name="Drula E."/>
            <person name="Henrissat B."/>
            <person name="Morin E."/>
            <person name="Kohler A."/>
            <person name="Barry K."/>
            <person name="LaButti K."/>
            <person name="Morin E."/>
            <person name="Salamov A."/>
            <person name="Lipzen A."/>
            <person name="Mereny Z."/>
            <person name="Hegedus B."/>
            <person name="Baldrian P."/>
            <person name="Stursova M."/>
            <person name="Weitz H."/>
            <person name="Taylor A."/>
            <person name="Grigoriev I.V."/>
            <person name="Nagy L.G."/>
            <person name="Martin F."/>
            <person name="Kauserud H."/>
        </authorList>
    </citation>
    <scope>NUCLEOTIDE SEQUENCE</scope>
    <source>
        <strain evidence="2">9284</strain>
    </source>
</reference>
<evidence type="ECO:0000313" key="2">
    <source>
        <dbReference type="EMBL" id="KAJ7607697.1"/>
    </source>
</evidence>
<name>A0AAD7B2A3_9AGAR</name>
<dbReference type="InterPro" id="IPR059179">
    <property type="entry name" value="MLKL-like_MCAfunc"/>
</dbReference>
<accession>A0AAD7B2A3</accession>
<dbReference type="EMBL" id="JARKIF010000048">
    <property type="protein sequence ID" value="KAJ7607697.1"/>
    <property type="molecule type" value="Genomic_DNA"/>
</dbReference>
<dbReference type="Proteomes" id="UP001221142">
    <property type="component" value="Unassembled WGS sequence"/>
</dbReference>
<keyword evidence="3" id="KW-1185">Reference proteome</keyword>
<keyword evidence="1" id="KW-0472">Membrane</keyword>
<protein>
    <submittedName>
        <fullName evidence="2">Uncharacterized protein</fullName>
    </submittedName>
</protein>
<comment type="caution">
    <text evidence="2">The sequence shown here is derived from an EMBL/GenBank/DDBJ whole genome shotgun (WGS) entry which is preliminary data.</text>
</comment>
<proteinExistence type="predicted"/>